<dbReference type="AlphaFoldDB" id="A0A1M6TQR5"/>
<dbReference type="InterPro" id="IPR004647">
    <property type="entry name" value="Fe-S_hydro-lyase_TtdB-typ_cat"/>
</dbReference>
<dbReference type="Gene3D" id="3.20.130.10">
    <property type="entry name" value="Fe-S hydro-lyase, tartrate dehydratase beta-type, catalytic domain"/>
    <property type="match status" value="1"/>
</dbReference>
<evidence type="ECO:0000256" key="1">
    <source>
        <dbReference type="ARBA" id="ARBA00008876"/>
    </source>
</evidence>
<evidence type="ECO:0000259" key="3">
    <source>
        <dbReference type="Pfam" id="PF05683"/>
    </source>
</evidence>
<proteinExistence type="inferred from homology"/>
<dbReference type="Proteomes" id="UP000184452">
    <property type="component" value="Unassembled WGS sequence"/>
</dbReference>
<dbReference type="PANTHER" id="PTHR43351:SF2">
    <property type="entry name" value="L(+)-TARTRATE DEHYDRATASE SUBUNIT BETA-RELATED"/>
    <property type="match status" value="1"/>
</dbReference>
<reference evidence="4 5" key="1">
    <citation type="submission" date="2016-11" db="EMBL/GenBank/DDBJ databases">
        <authorList>
            <person name="Jaros S."/>
            <person name="Januszkiewicz K."/>
            <person name="Wedrychowicz H."/>
        </authorList>
    </citation>
    <scope>NUCLEOTIDE SEQUENCE [LARGE SCALE GENOMIC DNA]</scope>
    <source>
        <strain evidence="4 5">CGMCC 4.5723</strain>
    </source>
</reference>
<organism evidence="4 5">
    <name type="scientific">Nocardiopsis flavescens</name>
    <dbReference type="NCBI Taxonomy" id="758803"/>
    <lineage>
        <taxon>Bacteria</taxon>
        <taxon>Bacillati</taxon>
        <taxon>Actinomycetota</taxon>
        <taxon>Actinomycetes</taxon>
        <taxon>Streptosporangiales</taxon>
        <taxon>Nocardiopsidaceae</taxon>
        <taxon>Nocardiopsis</taxon>
    </lineage>
</organism>
<dbReference type="STRING" id="758803.SAMN05421803_12461"/>
<evidence type="ECO:0000313" key="4">
    <source>
        <dbReference type="EMBL" id="SHK59311.1"/>
    </source>
</evidence>
<feature type="domain" description="Fe-S hydro-lyase tartrate dehydratase beta-type catalytic" evidence="3">
    <location>
        <begin position="20"/>
        <end position="183"/>
    </location>
</feature>
<protein>
    <submittedName>
        <fullName evidence="4">Fumarate hydratase subunit beta</fullName>
    </submittedName>
</protein>
<dbReference type="Pfam" id="PF05683">
    <property type="entry name" value="Fumerase_C"/>
    <property type="match status" value="1"/>
</dbReference>
<evidence type="ECO:0000256" key="2">
    <source>
        <dbReference type="ARBA" id="ARBA00023239"/>
    </source>
</evidence>
<dbReference type="EMBL" id="FQZK01000024">
    <property type="protein sequence ID" value="SHK59311.1"/>
    <property type="molecule type" value="Genomic_DNA"/>
</dbReference>
<name>A0A1M6TQR5_9ACTN</name>
<dbReference type="PANTHER" id="PTHR43351">
    <property type="entry name" value="L(+)-TARTRATE DEHYDRATASE SUBUNIT BETA"/>
    <property type="match status" value="1"/>
</dbReference>
<evidence type="ECO:0000313" key="5">
    <source>
        <dbReference type="Proteomes" id="UP000184452"/>
    </source>
</evidence>
<dbReference type="GO" id="GO:0016836">
    <property type="term" value="F:hydro-lyase activity"/>
    <property type="evidence" value="ECO:0007669"/>
    <property type="project" value="InterPro"/>
</dbReference>
<keyword evidence="5" id="KW-1185">Reference proteome</keyword>
<dbReference type="SUPFAM" id="SSF117457">
    <property type="entry name" value="FumA C-terminal domain-like"/>
    <property type="match status" value="1"/>
</dbReference>
<dbReference type="InterPro" id="IPR036660">
    <property type="entry name" value="Fe-S_hydroAse_TtdB_cat_sf"/>
</dbReference>
<sequence>MREHHLTLPLTPGITDDVLAGDIVHLSGEVVMSIGLPTFRRLRQELHDGVPPPLDLRGAALMHISSSGRRLDDGTHELDYINTTTTTRFDDVMPDLIRGYGLSVVGGKGGLGEESVRAMRETGTIYLSIPGGGATLLSSAVREVVEVHWTEYIWQFQLIKTRFEELGPLTVGIDAHGTSLYSDLKSKAENRLPAIRAALSARREADLRARP</sequence>
<gene>
    <name evidence="4" type="ORF">SAMN05421803_12461</name>
</gene>
<comment type="similarity">
    <text evidence="1">Belongs to the class-I fumarase family.</text>
</comment>
<accession>A0A1M6TQR5</accession>
<keyword evidence="2" id="KW-0456">Lyase</keyword>